<dbReference type="AlphaFoldDB" id="A0A445ATC3"/>
<keyword evidence="3" id="KW-1185">Reference proteome</keyword>
<sequence>MRSGWPRSPISACQKPDQHWITHT</sequence>
<dbReference type="EMBL" id="SDMP01000011">
    <property type="protein sequence ID" value="RYR29669.1"/>
    <property type="molecule type" value="Genomic_DNA"/>
</dbReference>
<organism evidence="2 3">
    <name type="scientific">Arachis hypogaea</name>
    <name type="common">Peanut</name>
    <dbReference type="NCBI Taxonomy" id="3818"/>
    <lineage>
        <taxon>Eukaryota</taxon>
        <taxon>Viridiplantae</taxon>
        <taxon>Streptophyta</taxon>
        <taxon>Embryophyta</taxon>
        <taxon>Tracheophyta</taxon>
        <taxon>Spermatophyta</taxon>
        <taxon>Magnoliopsida</taxon>
        <taxon>eudicotyledons</taxon>
        <taxon>Gunneridae</taxon>
        <taxon>Pentapetalae</taxon>
        <taxon>rosids</taxon>
        <taxon>fabids</taxon>
        <taxon>Fabales</taxon>
        <taxon>Fabaceae</taxon>
        <taxon>Papilionoideae</taxon>
        <taxon>50 kb inversion clade</taxon>
        <taxon>dalbergioids sensu lato</taxon>
        <taxon>Dalbergieae</taxon>
        <taxon>Pterocarpus clade</taxon>
        <taxon>Arachis</taxon>
    </lineage>
</organism>
<protein>
    <submittedName>
        <fullName evidence="2">Uncharacterized protein</fullName>
    </submittedName>
</protein>
<feature type="region of interest" description="Disordered" evidence="1">
    <location>
        <begin position="1"/>
        <end position="24"/>
    </location>
</feature>
<reference evidence="2 3" key="1">
    <citation type="submission" date="2019-01" db="EMBL/GenBank/DDBJ databases">
        <title>Sequencing of cultivated peanut Arachis hypogaea provides insights into genome evolution and oil improvement.</title>
        <authorList>
            <person name="Chen X."/>
        </authorList>
    </citation>
    <scope>NUCLEOTIDE SEQUENCE [LARGE SCALE GENOMIC DNA]</scope>
    <source>
        <strain evidence="3">cv. Fuhuasheng</strain>
        <tissue evidence="2">Leaves</tissue>
    </source>
</reference>
<accession>A0A445ATC3</accession>
<gene>
    <name evidence="2" type="ORF">Ahy_B01g054112</name>
</gene>
<proteinExistence type="predicted"/>
<name>A0A445ATC3_ARAHY</name>
<evidence type="ECO:0000313" key="3">
    <source>
        <dbReference type="Proteomes" id="UP000289738"/>
    </source>
</evidence>
<dbReference type="Proteomes" id="UP000289738">
    <property type="component" value="Chromosome B01"/>
</dbReference>
<comment type="caution">
    <text evidence="2">The sequence shown here is derived from an EMBL/GenBank/DDBJ whole genome shotgun (WGS) entry which is preliminary data.</text>
</comment>
<evidence type="ECO:0000256" key="1">
    <source>
        <dbReference type="SAM" id="MobiDB-lite"/>
    </source>
</evidence>
<evidence type="ECO:0000313" key="2">
    <source>
        <dbReference type="EMBL" id="RYR29669.1"/>
    </source>
</evidence>